<evidence type="ECO:0000313" key="2">
    <source>
        <dbReference type="EMBL" id="GLW58268.1"/>
    </source>
</evidence>
<dbReference type="Gene3D" id="1.10.1670.10">
    <property type="entry name" value="Helix-hairpin-Helix base-excision DNA repair enzymes (C-terminal)"/>
    <property type="match status" value="1"/>
</dbReference>
<dbReference type="RefSeq" id="WP_285680145.1">
    <property type="nucleotide sequence ID" value="NZ_BSRX01000049.1"/>
</dbReference>
<comment type="caution">
    <text evidence="2">The sequence shown here is derived from an EMBL/GenBank/DDBJ whole genome shotgun (WGS) entry which is preliminary data.</text>
</comment>
<dbReference type="GO" id="GO:0006281">
    <property type="term" value="P:DNA repair"/>
    <property type="evidence" value="ECO:0007669"/>
    <property type="project" value="InterPro"/>
</dbReference>
<dbReference type="EMBL" id="BSRX01000049">
    <property type="protein sequence ID" value="GLW58268.1"/>
    <property type="molecule type" value="Genomic_DNA"/>
</dbReference>
<evidence type="ECO:0008006" key="4">
    <source>
        <dbReference type="Google" id="ProtNLM"/>
    </source>
</evidence>
<dbReference type="InterPro" id="IPR023170">
    <property type="entry name" value="HhH_base_excis_C"/>
</dbReference>
<evidence type="ECO:0000256" key="1">
    <source>
        <dbReference type="SAM" id="MobiDB-lite"/>
    </source>
</evidence>
<organism evidence="2 3">
    <name type="scientific">Kitasatospora phosalacinea</name>
    <dbReference type="NCBI Taxonomy" id="2065"/>
    <lineage>
        <taxon>Bacteria</taxon>
        <taxon>Bacillati</taxon>
        <taxon>Actinomycetota</taxon>
        <taxon>Actinomycetes</taxon>
        <taxon>Kitasatosporales</taxon>
        <taxon>Streptomycetaceae</taxon>
        <taxon>Kitasatospora</taxon>
    </lineage>
</organism>
<gene>
    <name evidence="2" type="ORF">Kpho01_62790</name>
</gene>
<feature type="region of interest" description="Disordered" evidence="1">
    <location>
        <begin position="1"/>
        <end position="27"/>
    </location>
</feature>
<dbReference type="SUPFAM" id="SSF48150">
    <property type="entry name" value="DNA-glycosylase"/>
    <property type="match status" value="1"/>
</dbReference>
<protein>
    <recommendedName>
        <fullName evidence="4">HhH-GPD domain-containing protein</fullName>
    </recommendedName>
</protein>
<reference evidence="2" key="1">
    <citation type="submission" date="2023-02" db="EMBL/GenBank/DDBJ databases">
        <title>Kitasatospora phosalacinea NBRC 14362.</title>
        <authorList>
            <person name="Ichikawa N."/>
            <person name="Sato H."/>
            <person name="Tonouchi N."/>
        </authorList>
    </citation>
    <scope>NUCLEOTIDE SEQUENCE</scope>
    <source>
        <strain evidence="2">NBRC 14362</strain>
    </source>
</reference>
<dbReference type="Proteomes" id="UP001165143">
    <property type="component" value="Unassembled WGS sequence"/>
</dbReference>
<accession>A0A9W6PNU1</accession>
<name>A0A9W6PNU1_9ACTN</name>
<dbReference type="AlphaFoldDB" id="A0A9W6PNU1"/>
<dbReference type="InterPro" id="IPR011257">
    <property type="entry name" value="DNA_glycosylase"/>
</dbReference>
<dbReference type="Gene3D" id="1.10.340.30">
    <property type="entry name" value="Hypothetical protein, domain 2"/>
    <property type="match status" value="1"/>
</dbReference>
<evidence type="ECO:0000313" key="3">
    <source>
        <dbReference type="Proteomes" id="UP001165143"/>
    </source>
</evidence>
<feature type="compositionally biased region" description="Pro residues" evidence="1">
    <location>
        <begin position="1"/>
        <end position="14"/>
    </location>
</feature>
<dbReference type="GO" id="GO:0003824">
    <property type="term" value="F:catalytic activity"/>
    <property type="evidence" value="ECO:0007669"/>
    <property type="project" value="InterPro"/>
</dbReference>
<sequence length="231" mass="24218">MTAPTAPDPAPVCPATPTADPADTAADPADTAANAAALLAAHVARTLGDGPFPPPAGWTHMGAVICDAAFQPRRNYLRQVRPALLRLVAAWPEATTVSTFRTRIATEDLATAMTFRSPRRVATARGLADLLAAHGVETRADLHAWLDAPVHRAALRQVPGVGPKTVDYLANLVGRSHVAVDTHLRAFAAGAGLPELGYEGLRAAYERAADALGHDRAGLEHAVWRHGAHTG</sequence>
<feature type="compositionally biased region" description="Low complexity" evidence="1">
    <location>
        <begin position="15"/>
        <end position="27"/>
    </location>
</feature>
<proteinExistence type="predicted"/>